<dbReference type="SUPFAM" id="SSF56784">
    <property type="entry name" value="HAD-like"/>
    <property type="match status" value="1"/>
</dbReference>
<dbReference type="Gene3D" id="3.40.50.1000">
    <property type="entry name" value="HAD superfamily/HAD-like"/>
    <property type="match status" value="1"/>
</dbReference>
<dbReference type="EMBL" id="CP042582">
    <property type="protein sequence ID" value="QEX24523.1"/>
    <property type="molecule type" value="Genomic_DNA"/>
</dbReference>
<feature type="region of interest" description="Disordered" evidence="2">
    <location>
        <begin position="204"/>
        <end position="225"/>
    </location>
</feature>
<evidence type="ECO:0000256" key="1">
    <source>
        <dbReference type="ARBA" id="ARBA00022801"/>
    </source>
</evidence>
<dbReference type="OrthoDB" id="9785638at2"/>
<evidence type="ECO:0000313" key="4">
    <source>
        <dbReference type="Proteomes" id="UP000325797"/>
    </source>
</evidence>
<dbReference type="InterPro" id="IPR006439">
    <property type="entry name" value="HAD-SF_hydro_IA"/>
</dbReference>
<dbReference type="Proteomes" id="UP000325797">
    <property type="component" value="Chromosome"/>
</dbReference>
<evidence type="ECO:0000313" key="3">
    <source>
        <dbReference type="EMBL" id="QEX24523.1"/>
    </source>
</evidence>
<dbReference type="InterPro" id="IPR023214">
    <property type="entry name" value="HAD_sf"/>
</dbReference>
<dbReference type="NCBIfam" id="TIGR01428">
    <property type="entry name" value="HAD_type_II"/>
    <property type="match status" value="1"/>
</dbReference>
<keyword evidence="1" id="KW-0378">Hydrolase</keyword>
<accession>A0A5J6N6Y2</accession>
<evidence type="ECO:0000256" key="2">
    <source>
        <dbReference type="SAM" id="MobiDB-lite"/>
    </source>
</evidence>
<dbReference type="Pfam" id="PF00702">
    <property type="entry name" value="Hydrolase"/>
    <property type="match status" value="1"/>
</dbReference>
<protein>
    <submittedName>
        <fullName evidence="3">Haloacid dehalogenase</fullName>
    </submittedName>
</protein>
<dbReference type="Gene3D" id="1.10.150.750">
    <property type="match status" value="1"/>
</dbReference>
<proteinExistence type="predicted"/>
<dbReference type="InterPro" id="IPR006328">
    <property type="entry name" value="2-HAD"/>
</dbReference>
<dbReference type="KEGG" id="hadh:FRZ61_44640"/>
<dbReference type="SFLD" id="SFLDS00003">
    <property type="entry name" value="Haloacid_Dehalogenase"/>
    <property type="match status" value="1"/>
</dbReference>
<dbReference type="GO" id="GO:0019120">
    <property type="term" value="F:hydrolase activity, acting on acid halide bonds, in C-halide compounds"/>
    <property type="evidence" value="ECO:0007669"/>
    <property type="project" value="InterPro"/>
</dbReference>
<name>A0A5J6N6Y2_9PROT</name>
<reference evidence="3 4" key="1">
    <citation type="submission" date="2019-08" db="EMBL/GenBank/DDBJ databases">
        <title>Hyperibacter terrae gen. nov., sp. nov. and Hyperibacter viscosus sp. nov., two new members in the family Rhodospirillaceae isolated from the rhizosphere of Hypericum perforatum.</title>
        <authorList>
            <person name="Noviana Z."/>
        </authorList>
    </citation>
    <scope>NUCLEOTIDE SEQUENCE [LARGE SCALE GENOMIC DNA]</scope>
    <source>
        <strain evidence="3 4">R5959</strain>
    </source>
</reference>
<dbReference type="RefSeq" id="WP_151119794.1">
    <property type="nucleotide sequence ID" value="NZ_CP042582.1"/>
</dbReference>
<dbReference type="PRINTS" id="PR00413">
    <property type="entry name" value="HADHALOGNASE"/>
</dbReference>
<gene>
    <name evidence="3" type="primary">dehII</name>
    <name evidence="3" type="ORF">FRZ61_44640</name>
</gene>
<dbReference type="AlphaFoldDB" id="A0A5J6N6Y2"/>
<dbReference type="NCBIfam" id="TIGR01493">
    <property type="entry name" value="HAD-SF-IA-v2"/>
    <property type="match status" value="1"/>
</dbReference>
<dbReference type="InterPro" id="IPR051540">
    <property type="entry name" value="S-2-haloacid_dehalogenase"/>
</dbReference>
<dbReference type="InterPro" id="IPR036412">
    <property type="entry name" value="HAD-like_sf"/>
</dbReference>
<organism evidence="3 4">
    <name type="scientific">Hypericibacter adhaerens</name>
    <dbReference type="NCBI Taxonomy" id="2602016"/>
    <lineage>
        <taxon>Bacteria</taxon>
        <taxon>Pseudomonadati</taxon>
        <taxon>Pseudomonadota</taxon>
        <taxon>Alphaproteobacteria</taxon>
        <taxon>Rhodospirillales</taxon>
        <taxon>Dongiaceae</taxon>
        <taxon>Hypericibacter</taxon>
    </lineage>
</organism>
<sequence length="240" mass="26310">MRLTDFEVLTFDCYGTLIDWESGILAALAPWRKRAGIALGNEVLLTLFSEVESKIEAERPTLLYSDLLAATLVEMGERSGARPTESEARAFGQSVKDWPAFPDSAEALAYLHRHYKLAILSNVDRASFAHSARRLGQEFDLVVTAEDVGSYKPALKHFEVALATLAAMGIPKGKVLHTAQSLFHDHVPAKQMGLTSFWIDRRAGRTGTGATKPPPVPVKPDGTAPSLAAMVEMHRREADR</sequence>
<dbReference type="PANTHER" id="PTHR43316">
    <property type="entry name" value="HYDROLASE, HALOACID DELAHOGENASE-RELATED"/>
    <property type="match status" value="1"/>
</dbReference>
<keyword evidence="4" id="KW-1185">Reference proteome</keyword>
<dbReference type="SFLD" id="SFLDG01129">
    <property type="entry name" value="C1.5:_HAD__Beta-PGM__Phosphata"/>
    <property type="match status" value="1"/>
</dbReference>
<dbReference type="PANTHER" id="PTHR43316:SF9">
    <property type="entry name" value="ACID DEHALOGENASE, PUTATIVE (AFU_ORTHOLOGUE AFUA_6G14460)-RELATED"/>
    <property type="match status" value="1"/>
</dbReference>